<evidence type="ECO:0000313" key="3">
    <source>
        <dbReference type="Proteomes" id="UP000185963"/>
    </source>
</evidence>
<proteinExistence type="predicted"/>
<dbReference type="AlphaFoldDB" id="A0A1Q8WIL6"/>
<name>A0A1Q8WIL6_9ACTO</name>
<feature type="domain" description="Periplasmic copper-binding protein NosD beta helix" evidence="1">
    <location>
        <begin position="157"/>
        <end position="302"/>
    </location>
</feature>
<dbReference type="Gene3D" id="2.160.20.10">
    <property type="entry name" value="Single-stranded right-handed beta-helix, Pectin lyase-like"/>
    <property type="match status" value="1"/>
</dbReference>
<organism evidence="2 3">
    <name type="scientific">Actinomyces oris</name>
    <dbReference type="NCBI Taxonomy" id="544580"/>
    <lineage>
        <taxon>Bacteria</taxon>
        <taxon>Bacillati</taxon>
        <taxon>Actinomycetota</taxon>
        <taxon>Actinomycetes</taxon>
        <taxon>Actinomycetales</taxon>
        <taxon>Actinomycetaceae</taxon>
        <taxon>Actinomyces</taxon>
    </lineage>
</organism>
<sequence>MTAPNRYDVTEWPGENPYDDIGAVINSIITDVKSRQRWKDKDDGGRPGAVIVIPPGDYHLRTQAVIDISYLRIEGSGHGFTSSSIRYNIPPQEREDLHELWPGGSRILVDLPPARGGEQAAAFLVTREGSPRLSSVEFSGFCIDGLHFEPDGVSENPENSYQNGKTGIYVKDPNDSFRISQMGLVYLEHAITIRKADALSIHDNFIAECGNCIELLDWGQASKVTDNLVGAGPRGHSVYAENHGGLLIATNNIFPRGDSSVHLSGVTRSLVSTNRLHSFYPGVLILADDSAENLVEGNHLLRDHEPWTPFLEVTNGRSDSYGIIHVEGSDNTIVNNHVSISVDSSASATGPEIVGVRLASGQGNYVSATHVVAHDVARSSGESAFEAQVNALLSSADLPTLDVITISVDRASIKNTVLDSGTEKEVAMDRSTNAFRPTPRLSTV</sequence>
<dbReference type="EMBL" id="MSKS01000059">
    <property type="protein sequence ID" value="OLO65826.1"/>
    <property type="molecule type" value="Genomic_DNA"/>
</dbReference>
<keyword evidence="2" id="KW-0808">Transferase</keyword>
<accession>A0A1Q8WIL6</accession>
<evidence type="ECO:0000259" key="1">
    <source>
        <dbReference type="Pfam" id="PF05048"/>
    </source>
</evidence>
<dbReference type="Pfam" id="PF05048">
    <property type="entry name" value="NosD"/>
    <property type="match status" value="1"/>
</dbReference>
<reference evidence="2 3" key="1">
    <citation type="submission" date="2016-12" db="EMBL/GenBank/DDBJ databases">
        <title>Genomic comparison of strains in the 'Actinomyces naeslundii' group.</title>
        <authorList>
            <person name="Mughal S.R."/>
            <person name="Do T."/>
            <person name="Gilbert S.C."/>
            <person name="Witherden E.A."/>
            <person name="Didelot X."/>
            <person name="Beighton D."/>
        </authorList>
    </citation>
    <scope>NUCLEOTIDE SEQUENCE [LARGE SCALE GENOMIC DNA]</scope>
    <source>
        <strain evidence="2 3">WE8B-23</strain>
    </source>
</reference>
<dbReference type="InterPro" id="IPR012334">
    <property type="entry name" value="Pectin_lyas_fold"/>
</dbReference>
<dbReference type="CDD" id="cd21111">
    <property type="entry name" value="IFTase"/>
    <property type="match status" value="1"/>
</dbReference>
<evidence type="ECO:0000313" key="2">
    <source>
        <dbReference type="EMBL" id="OLO65826.1"/>
    </source>
</evidence>
<dbReference type="InterPro" id="IPR011050">
    <property type="entry name" value="Pectin_lyase_fold/virulence"/>
</dbReference>
<dbReference type="SUPFAM" id="SSF51126">
    <property type="entry name" value="Pectin lyase-like"/>
    <property type="match status" value="1"/>
</dbReference>
<comment type="caution">
    <text evidence="2">The sequence shown here is derived from an EMBL/GenBank/DDBJ whole genome shotgun (WGS) entry which is preliminary data.</text>
</comment>
<gene>
    <name evidence="2" type="ORF">BKH20_13075</name>
</gene>
<dbReference type="OrthoDB" id="2501618at2"/>
<protein>
    <submittedName>
        <fullName evidence="2">Fructotransferase</fullName>
    </submittedName>
</protein>
<dbReference type="Proteomes" id="UP000185963">
    <property type="component" value="Unassembled WGS sequence"/>
</dbReference>
<dbReference type="GO" id="GO:0016740">
    <property type="term" value="F:transferase activity"/>
    <property type="evidence" value="ECO:0007669"/>
    <property type="project" value="UniProtKB-KW"/>
</dbReference>
<dbReference type="InterPro" id="IPR007742">
    <property type="entry name" value="NosD_dom"/>
</dbReference>